<reference evidence="1" key="1">
    <citation type="journal article" date="2014" name="Int. J. Syst. Evol. Microbiol.">
        <title>Complete genome sequence of Corynebacterium casei LMG S-19264T (=DSM 44701T), isolated from a smear-ripened cheese.</title>
        <authorList>
            <consortium name="US DOE Joint Genome Institute (JGI-PGF)"/>
            <person name="Walter F."/>
            <person name="Albersmeier A."/>
            <person name="Kalinowski J."/>
            <person name="Ruckert C."/>
        </authorList>
    </citation>
    <scope>NUCLEOTIDE SEQUENCE</scope>
    <source>
        <strain evidence="1">CGMCC 1.15758</strain>
    </source>
</reference>
<dbReference type="RefSeq" id="WP_157968296.1">
    <property type="nucleotide sequence ID" value="NZ_BMJS01000025.1"/>
</dbReference>
<protein>
    <submittedName>
        <fullName evidence="1">Uncharacterized protein</fullName>
    </submittedName>
</protein>
<evidence type="ECO:0000313" key="1">
    <source>
        <dbReference type="EMBL" id="GGG02573.1"/>
    </source>
</evidence>
<accession>A0A8J2Z5V8</accession>
<dbReference type="Proteomes" id="UP000636949">
    <property type="component" value="Unassembled WGS sequence"/>
</dbReference>
<dbReference type="EMBL" id="BMJS01000025">
    <property type="protein sequence ID" value="GGG02573.1"/>
    <property type="molecule type" value="Genomic_DNA"/>
</dbReference>
<reference evidence="1" key="2">
    <citation type="submission" date="2020-09" db="EMBL/GenBank/DDBJ databases">
        <authorList>
            <person name="Sun Q."/>
            <person name="Zhou Y."/>
        </authorList>
    </citation>
    <scope>NUCLEOTIDE SEQUENCE</scope>
    <source>
        <strain evidence="1">CGMCC 1.15758</strain>
    </source>
</reference>
<sequence>MLFEDSKIILTPRVEELSLEQMLAESPKASFKLLDEDKEWMHDKPKGKEF</sequence>
<organism evidence="1 2">
    <name type="scientific">Cysteiniphilum litorale</name>
    <dbReference type="NCBI Taxonomy" id="2056700"/>
    <lineage>
        <taxon>Bacteria</taxon>
        <taxon>Pseudomonadati</taxon>
        <taxon>Pseudomonadota</taxon>
        <taxon>Gammaproteobacteria</taxon>
        <taxon>Thiotrichales</taxon>
        <taxon>Fastidiosibacteraceae</taxon>
        <taxon>Cysteiniphilum</taxon>
    </lineage>
</organism>
<name>A0A8J2Z5V8_9GAMM</name>
<dbReference type="AlphaFoldDB" id="A0A8J2Z5V8"/>
<keyword evidence="2" id="KW-1185">Reference proteome</keyword>
<dbReference type="OrthoDB" id="9795766at2"/>
<evidence type="ECO:0000313" key="2">
    <source>
        <dbReference type="Proteomes" id="UP000636949"/>
    </source>
</evidence>
<proteinExistence type="predicted"/>
<comment type="caution">
    <text evidence="1">The sequence shown here is derived from an EMBL/GenBank/DDBJ whole genome shotgun (WGS) entry which is preliminary data.</text>
</comment>
<gene>
    <name evidence="1" type="ORF">GCM10010995_19970</name>
</gene>